<gene>
    <name evidence="2" type="ORF">SmJEL517_g01670</name>
</gene>
<dbReference type="RefSeq" id="XP_031026459.1">
    <property type="nucleotide sequence ID" value="XM_031167598.1"/>
</dbReference>
<keyword evidence="1" id="KW-1133">Transmembrane helix</keyword>
<accession>A0A507CDM4</accession>
<dbReference type="Proteomes" id="UP000319731">
    <property type="component" value="Unassembled WGS sequence"/>
</dbReference>
<evidence type="ECO:0008006" key="4">
    <source>
        <dbReference type="Google" id="ProtNLM"/>
    </source>
</evidence>
<evidence type="ECO:0000313" key="2">
    <source>
        <dbReference type="EMBL" id="TPX36146.1"/>
    </source>
</evidence>
<evidence type="ECO:0000313" key="3">
    <source>
        <dbReference type="Proteomes" id="UP000319731"/>
    </source>
</evidence>
<dbReference type="EMBL" id="QEAO01000005">
    <property type="protein sequence ID" value="TPX36146.1"/>
    <property type="molecule type" value="Genomic_DNA"/>
</dbReference>
<comment type="caution">
    <text evidence="2">The sequence shown here is derived from an EMBL/GenBank/DDBJ whole genome shotgun (WGS) entry which is preliminary data.</text>
</comment>
<dbReference type="PANTHER" id="PTHR39476">
    <property type="entry name" value="NADH:UBIQUINONE OXIDOREDUCTASE 6.6KD SUBUNIT"/>
    <property type="match status" value="1"/>
</dbReference>
<reference evidence="2 3" key="1">
    <citation type="journal article" date="2019" name="Sci. Rep.">
        <title>Comparative genomics of chytrid fungi reveal insights into the obligate biotrophic and pathogenic lifestyle of Synchytrium endobioticum.</title>
        <authorList>
            <person name="van de Vossenberg B.T.L.H."/>
            <person name="Warris S."/>
            <person name="Nguyen H.D.T."/>
            <person name="van Gent-Pelzer M.P.E."/>
            <person name="Joly D.L."/>
            <person name="van de Geest H.C."/>
            <person name="Bonants P.J.M."/>
            <person name="Smith D.S."/>
            <person name="Levesque C.A."/>
            <person name="van der Lee T.A.J."/>
        </authorList>
    </citation>
    <scope>NUCLEOTIDE SEQUENCE [LARGE SCALE GENOMIC DNA]</scope>
    <source>
        <strain evidence="2 3">JEL517</strain>
    </source>
</reference>
<dbReference type="PANTHER" id="PTHR39476:SF1">
    <property type="entry name" value="NADH DEHYDROGENASE [UBIQUINONE] 1 BETA SUBCOMPLEX SUBUNIT 4"/>
    <property type="match status" value="1"/>
</dbReference>
<keyword evidence="3" id="KW-1185">Reference proteome</keyword>
<keyword evidence="1" id="KW-0472">Membrane</keyword>
<feature type="transmembrane region" description="Helical" evidence="1">
    <location>
        <begin position="44"/>
        <end position="62"/>
    </location>
</feature>
<proteinExistence type="predicted"/>
<keyword evidence="1" id="KW-0812">Transmembrane</keyword>
<organism evidence="2 3">
    <name type="scientific">Synchytrium microbalum</name>
    <dbReference type="NCBI Taxonomy" id="1806994"/>
    <lineage>
        <taxon>Eukaryota</taxon>
        <taxon>Fungi</taxon>
        <taxon>Fungi incertae sedis</taxon>
        <taxon>Chytridiomycota</taxon>
        <taxon>Chytridiomycota incertae sedis</taxon>
        <taxon>Chytridiomycetes</taxon>
        <taxon>Synchytriales</taxon>
        <taxon>Synchytriaceae</taxon>
        <taxon>Synchytrium</taxon>
    </lineage>
</organism>
<sequence>MRATLVRRMAGHGKYPPVIDPAIEKWYHMKENTHAYWTFNSQTLKYSFVFGLAIPALVWWGSDSWGKYSVKLWGKSREDTVFQPSKVSSA</sequence>
<dbReference type="GeneID" id="42002895"/>
<evidence type="ECO:0000256" key="1">
    <source>
        <dbReference type="SAM" id="Phobius"/>
    </source>
</evidence>
<name>A0A507CDM4_9FUNG</name>
<dbReference type="AlphaFoldDB" id="A0A507CDM4"/>
<dbReference type="OrthoDB" id="15108at2759"/>
<protein>
    <recommendedName>
        <fullName evidence="4">Complex I-B15</fullName>
    </recommendedName>
</protein>